<dbReference type="InterPro" id="IPR028203">
    <property type="entry name" value="PSII_CF48-like_dom"/>
</dbReference>
<dbReference type="CDD" id="cd15482">
    <property type="entry name" value="Sialidase_non-viral"/>
    <property type="match status" value="1"/>
</dbReference>
<feature type="signal peptide" evidence="3">
    <location>
        <begin position="1"/>
        <end position="24"/>
    </location>
</feature>
<organism evidence="5 6">
    <name type="scientific">Stutzerimonas chloritidismutans AW-1</name>
    <dbReference type="NCBI Taxonomy" id="1263865"/>
    <lineage>
        <taxon>Bacteria</taxon>
        <taxon>Pseudomonadati</taxon>
        <taxon>Pseudomonadota</taxon>
        <taxon>Gammaproteobacteria</taxon>
        <taxon>Pseudomonadales</taxon>
        <taxon>Pseudomonadaceae</taxon>
        <taxon>Stutzerimonas</taxon>
    </lineage>
</organism>
<dbReference type="GO" id="GO:0009523">
    <property type="term" value="C:photosystem II"/>
    <property type="evidence" value="ECO:0007669"/>
    <property type="project" value="UniProtKB-KW"/>
</dbReference>
<evidence type="ECO:0000256" key="1">
    <source>
        <dbReference type="ARBA" id="ARBA00022531"/>
    </source>
</evidence>
<proteinExistence type="predicted"/>
<dbReference type="RefSeq" id="WP_023445982.1">
    <property type="nucleotide sequence ID" value="NZ_AOFQ01000051.1"/>
</dbReference>
<keyword evidence="1" id="KW-0602">Photosynthesis</keyword>
<dbReference type="PATRIC" id="fig|1263865.4.peg.3066"/>
<evidence type="ECO:0000313" key="6">
    <source>
        <dbReference type="Proteomes" id="UP000017822"/>
    </source>
</evidence>
<feature type="chain" id="PRO_5004728907" description="Photosynthesis system II assembly factor Ycf48/Hcf136-like domain-containing protein" evidence="3">
    <location>
        <begin position="25"/>
        <end position="318"/>
    </location>
</feature>
<dbReference type="Pfam" id="PF14870">
    <property type="entry name" value="PSII_BNR"/>
    <property type="match status" value="1"/>
</dbReference>
<sequence length="318" mass="33559">MATFVKPVYGLLCAALIAASGVRAEVLGATAIQVKPERIVLLDIQRVGGHLFSAGERGWILHSTDNGRHWQSVRSPADRTLTALAFADEQLGIAIGHGATLLRTTDGGQQWTAVPLDDIGRDSLLGVIHLGDQHFVAYGAFGLYLESHDGGLHWSRRQLLDEHFDRHIARVIKAADSLFLFGESGTLLRSSDLGQSWQALPSPYEGSFFGALVTPAGALLAFGMRGNLYRSADQGQSWQQIALDTKAALQGGAILADGRIVLVGNAGLVAFSADDGRSFALSRTARGGLAQVVAVEDGVLAVGDAGVQALSLKQTAAN</sequence>
<evidence type="ECO:0000256" key="3">
    <source>
        <dbReference type="SAM" id="SignalP"/>
    </source>
</evidence>
<protein>
    <recommendedName>
        <fullName evidence="4">Photosynthesis system II assembly factor Ycf48/Hcf136-like domain-containing protein</fullName>
    </recommendedName>
</protein>
<dbReference type="InterPro" id="IPR015943">
    <property type="entry name" value="WD40/YVTN_repeat-like_dom_sf"/>
</dbReference>
<accession>V4RZ10</accession>
<evidence type="ECO:0000259" key="4">
    <source>
        <dbReference type="Pfam" id="PF14870"/>
    </source>
</evidence>
<comment type="caution">
    <text evidence="5">The sequence shown here is derived from an EMBL/GenBank/DDBJ whole genome shotgun (WGS) entry which is preliminary data.</text>
</comment>
<dbReference type="Proteomes" id="UP000017822">
    <property type="component" value="Unassembled WGS sequence"/>
</dbReference>
<dbReference type="SUPFAM" id="SSF50939">
    <property type="entry name" value="Sialidases"/>
    <property type="match status" value="1"/>
</dbReference>
<name>V4RZ10_STUCH</name>
<dbReference type="PANTHER" id="PTHR47199">
    <property type="entry name" value="PHOTOSYSTEM II STABILITY/ASSEMBLY FACTOR HCF136, CHLOROPLASTIC"/>
    <property type="match status" value="1"/>
</dbReference>
<dbReference type="Gene3D" id="2.130.10.10">
    <property type="entry name" value="YVTN repeat-like/Quinoprotein amine dehydrogenase"/>
    <property type="match status" value="1"/>
</dbReference>
<keyword evidence="3" id="KW-0732">Signal</keyword>
<dbReference type="GO" id="GO:0015979">
    <property type="term" value="P:photosynthesis"/>
    <property type="evidence" value="ECO:0007669"/>
    <property type="project" value="UniProtKB-KW"/>
</dbReference>
<evidence type="ECO:0000256" key="2">
    <source>
        <dbReference type="ARBA" id="ARBA00023276"/>
    </source>
</evidence>
<dbReference type="InterPro" id="IPR036278">
    <property type="entry name" value="Sialidase_sf"/>
</dbReference>
<dbReference type="AlphaFoldDB" id="V4RZ10"/>
<dbReference type="PANTHER" id="PTHR47199:SF2">
    <property type="entry name" value="PHOTOSYSTEM II STABILITY_ASSEMBLY FACTOR HCF136, CHLOROPLASTIC"/>
    <property type="match status" value="1"/>
</dbReference>
<feature type="domain" description="Photosynthesis system II assembly factor Ycf48/Hcf136-like" evidence="4">
    <location>
        <begin position="68"/>
        <end position="278"/>
    </location>
</feature>
<keyword evidence="2" id="KW-0604">Photosystem II</keyword>
<dbReference type="EMBL" id="AOFQ01000051">
    <property type="protein sequence ID" value="ESQ98386.1"/>
    <property type="molecule type" value="Genomic_DNA"/>
</dbReference>
<gene>
    <name evidence="5" type="ORF">F753_15920</name>
</gene>
<reference evidence="5 6" key="1">
    <citation type="submission" date="2013-07" db="EMBL/GenBank/DDBJ databases">
        <authorList>
            <person name="Schaap P.J."/>
            <person name="Mehboob F."/>
            <person name="Oosterkamp M.J."/>
            <person name="de Vos W.M."/>
            <person name="Stams A.J.M."/>
            <person name="Koehorst J.J."/>
        </authorList>
    </citation>
    <scope>NUCLEOTIDE SEQUENCE [LARGE SCALE GENOMIC DNA]</scope>
    <source>
        <strain evidence="5 6">AW-1</strain>
    </source>
</reference>
<evidence type="ECO:0000313" key="5">
    <source>
        <dbReference type="EMBL" id="ESQ98386.1"/>
    </source>
</evidence>